<dbReference type="CDD" id="cd01300">
    <property type="entry name" value="YtcJ_like"/>
    <property type="match status" value="1"/>
</dbReference>
<dbReference type="Gene3D" id="2.30.40.10">
    <property type="entry name" value="Urease, subunit C, domain 1"/>
    <property type="match status" value="1"/>
</dbReference>
<evidence type="ECO:0000259" key="1">
    <source>
        <dbReference type="Pfam" id="PF07969"/>
    </source>
</evidence>
<name>A0A6N3EER2_CLOSY</name>
<organism evidence="2">
    <name type="scientific">Clostridium symbiosum</name>
    <name type="common">Bacteroides symbiosus</name>
    <dbReference type="NCBI Taxonomy" id="1512"/>
    <lineage>
        <taxon>Bacteria</taxon>
        <taxon>Bacillati</taxon>
        <taxon>Bacillota</taxon>
        <taxon>Clostridia</taxon>
        <taxon>Lachnospirales</taxon>
        <taxon>Lachnospiraceae</taxon>
        <taxon>Otoolea</taxon>
    </lineage>
</organism>
<dbReference type="InterPro" id="IPR032466">
    <property type="entry name" value="Metal_Hydrolase"/>
</dbReference>
<dbReference type="EMBL" id="CACRUA010000025">
    <property type="protein sequence ID" value="VYU38454.1"/>
    <property type="molecule type" value="Genomic_DNA"/>
</dbReference>
<dbReference type="PANTHER" id="PTHR22642">
    <property type="entry name" value="IMIDAZOLONEPROPIONASE"/>
    <property type="match status" value="1"/>
</dbReference>
<dbReference type="AlphaFoldDB" id="A0A6N3EER2"/>
<dbReference type="Gene3D" id="3.20.20.140">
    <property type="entry name" value="Metal-dependent hydrolases"/>
    <property type="match status" value="1"/>
</dbReference>
<feature type="domain" description="Amidohydrolase 3" evidence="1">
    <location>
        <begin position="62"/>
        <end position="566"/>
    </location>
</feature>
<dbReference type="InterPro" id="IPR013108">
    <property type="entry name" value="Amidohydro_3"/>
</dbReference>
<evidence type="ECO:0000313" key="2">
    <source>
        <dbReference type="EMBL" id="VYU38454.1"/>
    </source>
</evidence>
<dbReference type="GO" id="GO:0016810">
    <property type="term" value="F:hydrolase activity, acting on carbon-nitrogen (but not peptide) bonds"/>
    <property type="evidence" value="ECO:0007669"/>
    <property type="project" value="InterPro"/>
</dbReference>
<dbReference type="InterPro" id="IPR033932">
    <property type="entry name" value="YtcJ-like"/>
</dbReference>
<keyword evidence="2" id="KW-0378">Hydrolase</keyword>
<dbReference type="SUPFAM" id="SSF51556">
    <property type="entry name" value="Metallo-dependent hydrolases"/>
    <property type="match status" value="1"/>
</dbReference>
<reference evidence="2" key="1">
    <citation type="submission" date="2019-11" db="EMBL/GenBank/DDBJ databases">
        <authorList>
            <person name="Feng L."/>
        </authorList>
    </citation>
    <scope>NUCLEOTIDE SEQUENCE</scope>
    <source>
        <strain evidence="2">CsymbiosumLFYP84</strain>
    </source>
</reference>
<sequence length="576" mass="63558">MKQMKTEGKEMPVSADLVFFNGKIAKVDRKFGFCTAIAVKDGWIIDIGSDEEMKCHIGEATEAVDLNGRLMLPGSQDCHTHACLAGLYKMPWFLDVGADKVSCLADLRKILAEAAAETPKGQWLMGSGLSPGSIKECADAQRQITRWDIDEAVPEHPVWLANSGLHHILVNTKAMELAGITKDTPDLERHEGKIQRREDGEPTGYLDDFMLMDKVGRVSPRLSDGQLRECIRLIQKEMNENGVTSHTDMVGIGGDYLFAGTGGSRVIDMYEQMAKEGELTARVSVNIMAGLNGLSTYDSIIGGAAAKKVPALTDRKWVDACAVKLFGDSMWLRPDGRKTGGSSYFPGNTIEEQQEEITRTIVELHRMGYQIGIHSTGGCGIDTIVDAYVKAMELYPGKNLRHFVIHGDDFSEDNMKKCAKNHIVLSSQAVAPWGFMESLVDCVDPEEPSHMFDYQRFMDNGVVVSQGSDAPCMTVNWLMGLKFAMTRTTVSGTCYNRGNGCTIEDGIRMYTINGAYQNHREDVTGSIEVDKLADLQVLDTDIFEISPEQFDDVRVVMTVTGGKIVYSREQDSIRSV</sequence>
<gene>
    <name evidence="2" type="primary">nfdA_2</name>
    <name evidence="2" type="ORF">CSLFYP84_02042</name>
</gene>
<accession>A0A6N3EER2</accession>
<dbReference type="InterPro" id="IPR011059">
    <property type="entry name" value="Metal-dep_hydrolase_composite"/>
</dbReference>
<dbReference type="Pfam" id="PF07969">
    <property type="entry name" value="Amidohydro_3"/>
    <property type="match status" value="1"/>
</dbReference>
<dbReference type="PANTHER" id="PTHR22642:SF2">
    <property type="entry name" value="PROTEIN LONG AFTER FAR-RED 3"/>
    <property type="match status" value="1"/>
</dbReference>
<protein>
    <submittedName>
        <fullName evidence="2">N-substituted formamide deformylase</fullName>
        <ecNumber evidence="2">3.5.1.91</ecNumber>
    </submittedName>
</protein>
<dbReference type="Gene3D" id="3.10.310.70">
    <property type="match status" value="1"/>
</dbReference>
<proteinExistence type="predicted"/>
<dbReference type="RefSeq" id="WP_156684607.1">
    <property type="nucleotide sequence ID" value="NZ_CACRUA010000025.1"/>
</dbReference>
<dbReference type="SUPFAM" id="SSF51338">
    <property type="entry name" value="Composite domain of metallo-dependent hydrolases"/>
    <property type="match status" value="1"/>
</dbReference>
<dbReference type="EC" id="3.5.1.91" evidence="2"/>